<dbReference type="InterPro" id="IPR025164">
    <property type="entry name" value="Toastrack_DUF4097"/>
</dbReference>
<dbReference type="Proteomes" id="UP000655287">
    <property type="component" value="Unassembled WGS sequence"/>
</dbReference>
<evidence type="ECO:0000313" key="3">
    <source>
        <dbReference type="Proteomes" id="UP000655287"/>
    </source>
</evidence>
<protein>
    <recommendedName>
        <fullName evidence="1">DUF4097 domain-containing protein</fullName>
    </recommendedName>
</protein>
<dbReference type="EMBL" id="BOOU01000046">
    <property type="protein sequence ID" value="GII78303.1"/>
    <property type="molecule type" value="Genomic_DNA"/>
</dbReference>
<feature type="domain" description="DUF4097" evidence="1">
    <location>
        <begin position="131"/>
        <end position="242"/>
    </location>
</feature>
<dbReference type="RefSeq" id="WP_203985577.1">
    <property type="nucleotide sequence ID" value="NZ_BOOU01000046.1"/>
</dbReference>
<dbReference type="PROSITE" id="PS51318">
    <property type="entry name" value="TAT"/>
    <property type="match status" value="1"/>
</dbReference>
<evidence type="ECO:0000259" key="1">
    <source>
        <dbReference type="Pfam" id="PF13349"/>
    </source>
</evidence>
<dbReference type="AlphaFoldDB" id="A0A919R2W1"/>
<gene>
    <name evidence="2" type="ORF">Sru01_32850</name>
</gene>
<proteinExistence type="predicted"/>
<name>A0A919R2W1_9ACTN</name>
<keyword evidence="3" id="KW-1185">Reference proteome</keyword>
<organism evidence="2 3">
    <name type="scientific">Sphaerisporangium rufum</name>
    <dbReference type="NCBI Taxonomy" id="1381558"/>
    <lineage>
        <taxon>Bacteria</taxon>
        <taxon>Bacillati</taxon>
        <taxon>Actinomycetota</taxon>
        <taxon>Actinomycetes</taxon>
        <taxon>Streptosporangiales</taxon>
        <taxon>Streptosporangiaceae</taxon>
        <taxon>Sphaerisporangium</taxon>
    </lineage>
</organism>
<evidence type="ECO:0000313" key="2">
    <source>
        <dbReference type="EMBL" id="GII78303.1"/>
    </source>
</evidence>
<dbReference type="Gene3D" id="2.160.20.120">
    <property type="match status" value="1"/>
</dbReference>
<comment type="caution">
    <text evidence="2">The sequence shown here is derived from an EMBL/GenBank/DDBJ whole genome shotgun (WGS) entry which is preliminary data.</text>
</comment>
<dbReference type="Pfam" id="PF13349">
    <property type="entry name" value="DUF4097"/>
    <property type="match status" value="1"/>
</dbReference>
<dbReference type="InterPro" id="IPR006311">
    <property type="entry name" value="TAT_signal"/>
</dbReference>
<accession>A0A919R2W1</accession>
<sequence length="245" mass="25259">MSISTARPAATGPSRGRRSLAAAGAVLGAALLLSGCGLRSLASPAQEKVQTYDVGGRLTMLKVDSGSGAIVVDQTGRSGVRVTETVHWTDDPPRTRHPVDGGTLTLDYDCPRDEWRCGVDYKIEIPRDLRVDLHTGSGDITLRAVSGELKAVTGSGEIGGSALTARRASAETGSGDVELRFATAPGTAELRTGSGSAIVRVPQDTYDVTARTGSGQKVVEVGTSASATRRIVVQTGSGDAKVLKG</sequence>
<reference evidence="2" key="1">
    <citation type="submission" date="2021-01" db="EMBL/GenBank/DDBJ databases">
        <title>Whole genome shotgun sequence of Sphaerisporangium rufum NBRC 109079.</title>
        <authorList>
            <person name="Komaki H."/>
            <person name="Tamura T."/>
        </authorList>
    </citation>
    <scope>NUCLEOTIDE SEQUENCE</scope>
    <source>
        <strain evidence="2">NBRC 109079</strain>
    </source>
</reference>